<dbReference type="RefSeq" id="WP_188494863.1">
    <property type="nucleotide sequence ID" value="NZ_BMGA01000008.1"/>
</dbReference>
<sequence>MSLFKIVLGLILNKANKKQYYLEIGSHFLKKGCNVQVGQIVDSKRIDHERRRVKVITGIFYDFGLNKITHTTDKRILKK</sequence>
<dbReference type="Proteomes" id="UP000658793">
    <property type="component" value="Unassembled WGS sequence"/>
</dbReference>
<name>A0ABQ1HQ97_9FLAO</name>
<keyword evidence="2" id="KW-1185">Reference proteome</keyword>
<protein>
    <submittedName>
        <fullName evidence="1">Uncharacterized protein</fullName>
    </submittedName>
</protein>
<dbReference type="EMBL" id="BMGA01000008">
    <property type="protein sequence ID" value="GGA84631.1"/>
    <property type="molecule type" value="Genomic_DNA"/>
</dbReference>
<accession>A0ABQ1HQ97</accession>
<evidence type="ECO:0000313" key="1">
    <source>
        <dbReference type="EMBL" id="GGA84631.1"/>
    </source>
</evidence>
<evidence type="ECO:0000313" key="2">
    <source>
        <dbReference type="Proteomes" id="UP000658793"/>
    </source>
</evidence>
<reference evidence="2" key="1">
    <citation type="journal article" date="2019" name="Int. J. Syst. Evol. Microbiol.">
        <title>The Global Catalogue of Microorganisms (GCM) 10K type strain sequencing project: providing services to taxonomists for standard genome sequencing and annotation.</title>
        <authorList>
            <consortium name="The Broad Institute Genomics Platform"/>
            <consortium name="The Broad Institute Genome Sequencing Center for Infectious Disease"/>
            <person name="Wu L."/>
            <person name="Ma J."/>
        </authorList>
    </citation>
    <scope>NUCLEOTIDE SEQUENCE [LARGE SCALE GENOMIC DNA]</scope>
    <source>
        <strain evidence="2">CGMCC 1.12811</strain>
    </source>
</reference>
<proteinExistence type="predicted"/>
<comment type="caution">
    <text evidence="1">The sequence shown here is derived from an EMBL/GenBank/DDBJ whole genome shotgun (WGS) entry which is preliminary data.</text>
</comment>
<organism evidence="1 2">
    <name type="scientific">Flavobacterium palustre</name>
    <dbReference type="NCBI Taxonomy" id="1476463"/>
    <lineage>
        <taxon>Bacteria</taxon>
        <taxon>Pseudomonadati</taxon>
        <taxon>Bacteroidota</taxon>
        <taxon>Flavobacteriia</taxon>
        <taxon>Flavobacteriales</taxon>
        <taxon>Flavobacteriaceae</taxon>
        <taxon>Flavobacterium</taxon>
    </lineage>
</organism>
<gene>
    <name evidence="1" type="ORF">GCM10008015_26760</name>
</gene>